<accession>A0ABV6IRA4</accession>
<sequence>MADPVASAGPEEPDGHWCDIAGPVRRCVGRRGLLVPPAAPAPLLAQPSRASPPTLDPSVGPAPGLPELRDRAVADGAMDWTRPFVLFLSGLRRAVRGLDGCDDLRAPFSAPFPRESAR</sequence>
<dbReference type="Proteomes" id="UP001589789">
    <property type="component" value="Unassembled WGS sequence"/>
</dbReference>
<evidence type="ECO:0000313" key="2">
    <source>
        <dbReference type="EMBL" id="MFC0386139.1"/>
    </source>
</evidence>
<feature type="region of interest" description="Disordered" evidence="1">
    <location>
        <begin position="38"/>
        <end position="67"/>
    </location>
</feature>
<gene>
    <name evidence="2" type="ORF">ACFFIC_11375</name>
</gene>
<comment type="caution">
    <text evidence="2">The sequence shown here is derived from an EMBL/GenBank/DDBJ whole genome shotgun (WGS) entry which is preliminary data.</text>
</comment>
<dbReference type="RefSeq" id="WP_377050316.1">
    <property type="nucleotide sequence ID" value="NZ_JBHLVZ010000025.1"/>
</dbReference>
<dbReference type="EMBL" id="JBHLVZ010000025">
    <property type="protein sequence ID" value="MFC0386139.1"/>
    <property type="molecule type" value="Genomic_DNA"/>
</dbReference>
<evidence type="ECO:0000256" key="1">
    <source>
        <dbReference type="SAM" id="MobiDB-lite"/>
    </source>
</evidence>
<protein>
    <submittedName>
        <fullName evidence="2">Uncharacterized protein</fullName>
    </submittedName>
</protein>
<evidence type="ECO:0000313" key="3">
    <source>
        <dbReference type="Proteomes" id="UP001589789"/>
    </source>
</evidence>
<proteinExistence type="predicted"/>
<organism evidence="2 3">
    <name type="scientific">Muricoccus vinaceus</name>
    <dbReference type="NCBI Taxonomy" id="424704"/>
    <lineage>
        <taxon>Bacteria</taxon>
        <taxon>Pseudomonadati</taxon>
        <taxon>Pseudomonadota</taxon>
        <taxon>Alphaproteobacteria</taxon>
        <taxon>Acetobacterales</taxon>
        <taxon>Roseomonadaceae</taxon>
        <taxon>Muricoccus</taxon>
    </lineage>
</organism>
<keyword evidence="3" id="KW-1185">Reference proteome</keyword>
<reference evidence="2 3" key="1">
    <citation type="submission" date="2024-09" db="EMBL/GenBank/DDBJ databases">
        <authorList>
            <person name="Sun Q."/>
            <person name="Mori K."/>
        </authorList>
    </citation>
    <scope>NUCLEOTIDE SEQUENCE [LARGE SCALE GENOMIC DNA]</scope>
    <source>
        <strain evidence="2 3">CCM 7468</strain>
    </source>
</reference>
<name>A0ABV6IRA4_9PROT</name>
<feature type="compositionally biased region" description="Low complexity" evidence="1">
    <location>
        <begin position="38"/>
        <end position="53"/>
    </location>
</feature>